<evidence type="ECO:0000313" key="2">
    <source>
        <dbReference type="Proteomes" id="UP000228920"/>
    </source>
</evidence>
<organism evidence="1 2">
    <name type="scientific">candidate division WWE3 bacterium CG_4_10_14_0_2_um_filter_41_14</name>
    <dbReference type="NCBI Taxonomy" id="1975072"/>
    <lineage>
        <taxon>Bacteria</taxon>
        <taxon>Katanobacteria</taxon>
    </lineage>
</organism>
<protein>
    <submittedName>
        <fullName evidence="1">Uncharacterized protein</fullName>
    </submittedName>
</protein>
<proteinExistence type="predicted"/>
<dbReference type="Proteomes" id="UP000228920">
    <property type="component" value="Unassembled WGS sequence"/>
</dbReference>
<reference evidence="2" key="1">
    <citation type="submission" date="2017-09" db="EMBL/GenBank/DDBJ databases">
        <title>Depth-based differentiation of microbial function through sediment-hosted aquifers and enrichment of novel symbionts in the deep terrestrial subsurface.</title>
        <authorList>
            <person name="Probst A.J."/>
            <person name="Ladd B."/>
            <person name="Jarett J.K."/>
            <person name="Geller-Mcgrath D.E."/>
            <person name="Sieber C.M.K."/>
            <person name="Emerson J.B."/>
            <person name="Anantharaman K."/>
            <person name="Thomas B.C."/>
            <person name="Malmstrom R."/>
            <person name="Stieglmeier M."/>
            <person name="Klingl A."/>
            <person name="Woyke T."/>
            <person name="Ryan C.M."/>
            <person name="Banfield J.F."/>
        </authorList>
    </citation>
    <scope>NUCLEOTIDE SEQUENCE [LARGE SCALE GENOMIC DNA]</scope>
</reference>
<name>A0A2M7TLF2_UNCKA</name>
<accession>A0A2M7TLF2</accession>
<dbReference type="EMBL" id="PFNL01000021">
    <property type="protein sequence ID" value="PIZ47952.1"/>
    <property type="molecule type" value="Genomic_DNA"/>
</dbReference>
<sequence length="177" mass="20333">MSETFTVDIHTGLAGFTDLHSQFGVVNAVTFNNEIWGNMNGFLAPQTMQGLHHHFFTYLHALELFPLSEATVFITPYICPGHYRIKQERYKDYLEINPSVTGFSKKVEVEHRVFYEYDFMGQVKSELSKRWKITQFVESGVCNYSAAQLGSLYSYRLTKEDEAAYPPAAFNVAFMLN</sequence>
<comment type="caution">
    <text evidence="1">The sequence shown here is derived from an EMBL/GenBank/DDBJ whole genome shotgun (WGS) entry which is preliminary data.</text>
</comment>
<gene>
    <name evidence="1" type="ORF">COY32_00885</name>
</gene>
<dbReference type="AlphaFoldDB" id="A0A2M7TLF2"/>
<evidence type="ECO:0000313" key="1">
    <source>
        <dbReference type="EMBL" id="PIZ47952.1"/>
    </source>
</evidence>